<evidence type="ECO:0000256" key="2">
    <source>
        <dbReference type="ARBA" id="ARBA00022801"/>
    </source>
</evidence>
<comment type="caution">
    <text evidence="4">Lacks conserved residue(s) required for the propagation of feature annotation.</text>
</comment>
<keyword evidence="2 4" id="KW-0378">Hydrolase</keyword>
<reference evidence="6 7" key="1">
    <citation type="submission" date="2019-09" db="EMBL/GenBank/DDBJ databases">
        <title>Isolation and complete genome sequencing of Methylocystis species.</title>
        <authorList>
            <person name="Rumah B.L."/>
            <person name="Stead C.E."/>
            <person name="Stevens B.C."/>
            <person name="Minton N.P."/>
            <person name="Grosse-Honebrink A."/>
            <person name="Zhang Y."/>
        </authorList>
    </citation>
    <scope>NUCLEOTIDE SEQUENCE [LARGE SCALE GENOMIC DNA]</scope>
    <source>
        <strain evidence="6 7">BRCS2</strain>
        <plasmid evidence="6 7">unnamed2</plasmid>
    </source>
</reference>
<dbReference type="InterPro" id="IPR036852">
    <property type="entry name" value="Peptidase_S8/S53_dom_sf"/>
</dbReference>
<dbReference type="Proteomes" id="UP000422569">
    <property type="component" value="Plasmid unnamed2"/>
</dbReference>
<dbReference type="PANTHER" id="PTHR14218:SF15">
    <property type="entry name" value="TRIPEPTIDYL-PEPTIDASE 1"/>
    <property type="match status" value="1"/>
</dbReference>
<evidence type="ECO:0000259" key="5">
    <source>
        <dbReference type="PROSITE" id="PS51695"/>
    </source>
</evidence>
<gene>
    <name evidence="6" type="ORF">F7D14_21455</name>
</gene>
<evidence type="ECO:0000256" key="4">
    <source>
        <dbReference type="PROSITE-ProRule" id="PRU01032"/>
    </source>
</evidence>
<evidence type="ECO:0000256" key="3">
    <source>
        <dbReference type="ARBA" id="ARBA00022825"/>
    </source>
</evidence>
<name>A0A6B8MC21_9HYPH</name>
<keyword evidence="1 4" id="KW-0645">Protease</keyword>
<dbReference type="EMBL" id="CP044333">
    <property type="protein sequence ID" value="QGN00139.1"/>
    <property type="molecule type" value="Genomic_DNA"/>
</dbReference>
<dbReference type="Pfam" id="PF00082">
    <property type="entry name" value="Peptidase_S8"/>
    <property type="match status" value="1"/>
</dbReference>
<keyword evidence="6" id="KW-0614">Plasmid</keyword>
<dbReference type="PROSITE" id="PS00138">
    <property type="entry name" value="SUBTILASE_SER"/>
    <property type="match status" value="1"/>
</dbReference>
<evidence type="ECO:0000313" key="6">
    <source>
        <dbReference type="EMBL" id="QGN00139.1"/>
    </source>
</evidence>
<dbReference type="InterPro" id="IPR030400">
    <property type="entry name" value="Sedolisin_dom"/>
</dbReference>
<dbReference type="KEGG" id="mpar:F7D14_21455"/>
<keyword evidence="3 4" id="KW-0720">Serine protease</keyword>
<feature type="active site" description="Charge relay system" evidence="4">
    <location>
        <position position="67"/>
    </location>
</feature>
<dbReference type="AlphaFoldDB" id="A0A6B8MC21"/>
<dbReference type="Gene3D" id="3.40.50.200">
    <property type="entry name" value="Peptidase S8/S53 domain"/>
    <property type="match status" value="1"/>
</dbReference>
<dbReference type="CDD" id="cd04056">
    <property type="entry name" value="Peptidases_S53"/>
    <property type="match status" value="1"/>
</dbReference>
<feature type="active site" description="Charge relay system" evidence="4">
    <location>
        <position position="71"/>
    </location>
</feature>
<dbReference type="InterPro" id="IPR050819">
    <property type="entry name" value="Tripeptidyl-peptidase_I"/>
</dbReference>
<geneLocation type="plasmid" evidence="6">
    <name>unnamed2</name>
</geneLocation>
<dbReference type="RefSeq" id="WP_154420486.1">
    <property type="nucleotide sequence ID" value="NZ_CP044333.1"/>
</dbReference>
<evidence type="ECO:0000313" key="7">
    <source>
        <dbReference type="Proteomes" id="UP000422569"/>
    </source>
</evidence>
<dbReference type="InterPro" id="IPR000209">
    <property type="entry name" value="Peptidase_S8/S53_dom"/>
</dbReference>
<dbReference type="PROSITE" id="PS51695">
    <property type="entry name" value="SEDOLISIN"/>
    <property type="match status" value="1"/>
</dbReference>
<dbReference type="GO" id="GO:0006508">
    <property type="term" value="P:proteolysis"/>
    <property type="evidence" value="ECO:0007669"/>
    <property type="project" value="UniProtKB-KW"/>
</dbReference>
<dbReference type="PANTHER" id="PTHR14218">
    <property type="entry name" value="PROTEASE S8 TRIPEPTIDYL PEPTIDASE I CLN2"/>
    <property type="match status" value="1"/>
</dbReference>
<dbReference type="GeneID" id="42571037"/>
<dbReference type="GO" id="GO:0004252">
    <property type="term" value="F:serine-type endopeptidase activity"/>
    <property type="evidence" value="ECO:0007669"/>
    <property type="project" value="UniProtKB-UniRule"/>
</dbReference>
<dbReference type="InterPro" id="IPR023828">
    <property type="entry name" value="Peptidase_S8_Ser-AS"/>
</dbReference>
<proteinExistence type="predicted"/>
<feature type="domain" description="Peptidase S53" evidence="5">
    <location>
        <begin position="1"/>
        <end position="305"/>
    </location>
</feature>
<feature type="active site" description="Charge relay system" evidence="4">
    <location>
        <position position="273"/>
    </location>
</feature>
<keyword evidence="7" id="KW-1185">Reference proteome</keyword>
<dbReference type="GO" id="GO:0008240">
    <property type="term" value="F:tripeptidyl-peptidase activity"/>
    <property type="evidence" value="ECO:0007669"/>
    <property type="project" value="TreeGrafter"/>
</dbReference>
<organism evidence="6 7">
    <name type="scientific">Methylocystis parvus</name>
    <dbReference type="NCBI Taxonomy" id="134"/>
    <lineage>
        <taxon>Bacteria</taxon>
        <taxon>Pseudomonadati</taxon>
        <taxon>Pseudomonadota</taxon>
        <taxon>Alphaproteobacteria</taxon>
        <taxon>Hyphomicrobiales</taxon>
        <taxon>Methylocystaceae</taxon>
        <taxon>Methylocystis</taxon>
    </lineage>
</organism>
<evidence type="ECO:0000256" key="1">
    <source>
        <dbReference type="ARBA" id="ARBA00022670"/>
    </source>
</evidence>
<sequence>MQILPFKCSVTKGVTVAFIEQDLRVDLAKIEAYYAKLGVGPVTIVVSPEWGPPNAQDGPESLKPDGETMMDLKLTGAVAPGVTLVVYGVAQEYGYSSDPWVDALIVALTNETHPCDVMSISLGGPESTWSRQTALSVDFLFALAGLLGVTVCVASGDFGAPGNVDHGGAYTRNCAFPASSPFCLACGGTELVLTQQDDRRILKGEVAWNEMTAIGQKRATGGGISMLFPVPDFQQAVTLPAPLNERQTSGRGLPDVASNAAGDSRYDVGYGTSAAAPMWAALMALFIEENGGQPIGYLNPLLYDL</sequence>
<dbReference type="SUPFAM" id="SSF52743">
    <property type="entry name" value="Subtilisin-like"/>
    <property type="match status" value="1"/>
</dbReference>
<accession>A0A6B8MC21</accession>
<protein>
    <recommendedName>
        <fullName evidence="5">Peptidase S53 domain-containing protein</fullName>
    </recommendedName>
</protein>